<evidence type="ECO:0000259" key="1">
    <source>
        <dbReference type="Pfam" id="PF07679"/>
    </source>
</evidence>
<dbReference type="Proteomes" id="UP000038040">
    <property type="component" value="Unplaced"/>
</dbReference>
<dbReference type="CDD" id="cd00096">
    <property type="entry name" value="Ig"/>
    <property type="match status" value="1"/>
</dbReference>
<evidence type="ECO:0000313" key="4">
    <source>
        <dbReference type="Proteomes" id="UP000274756"/>
    </source>
</evidence>
<feature type="domain" description="Immunoglobulin I-set" evidence="1">
    <location>
        <begin position="20"/>
        <end position="92"/>
    </location>
</feature>
<protein>
    <submittedName>
        <fullName evidence="5">I-set domain-containing protein</fullName>
    </submittedName>
</protein>
<dbReference type="InterPro" id="IPR036179">
    <property type="entry name" value="Ig-like_dom_sf"/>
</dbReference>
<keyword evidence="4" id="KW-1185">Reference proteome</keyword>
<reference evidence="2 4" key="2">
    <citation type="submission" date="2018-11" db="EMBL/GenBank/DDBJ databases">
        <authorList>
            <consortium name="Pathogen Informatics"/>
        </authorList>
    </citation>
    <scope>NUCLEOTIDE SEQUENCE [LARGE SCALE GENOMIC DNA]</scope>
</reference>
<organism evidence="3 5">
    <name type="scientific">Dracunculus medinensis</name>
    <name type="common">Guinea worm</name>
    <dbReference type="NCBI Taxonomy" id="318479"/>
    <lineage>
        <taxon>Eukaryota</taxon>
        <taxon>Metazoa</taxon>
        <taxon>Ecdysozoa</taxon>
        <taxon>Nematoda</taxon>
        <taxon>Chromadorea</taxon>
        <taxon>Rhabditida</taxon>
        <taxon>Spirurina</taxon>
        <taxon>Dracunculoidea</taxon>
        <taxon>Dracunculidae</taxon>
        <taxon>Dracunculus</taxon>
    </lineage>
</organism>
<evidence type="ECO:0000313" key="5">
    <source>
        <dbReference type="WBParaSite" id="DME_0001076201-mRNA-1"/>
    </source>
</evidence>
<evidence type="ECO:0000313" key="3">
    <source>
        <dbReference type="Proteomes" id="UP000038040"/>
    </source>
</evidence>
<dbReference type="STRING" id="318479.A0A0N4URT0"/>
<dbReference type="EMBL" id="UYYG01000348">
    <property type="protein sequence ID" value="VDN54191.1"/>
    <property type="molecule type" value="Genomic_DNA"/>
</dbReference>
<dbReference type="AlphaFoldDB" id="A0A0N4URT0"/>
<accession>A0A0N4URT0</accession>
<dbReference type="Gene3D" id="2.60.40.10">
    <property type="entry name" value="Immunoglobulins"/>
    <property type="match status" value="1"/>
</dbReference>
<dbReference type="InterPro" id="IPR013783">
    <property type="entry name" value="Ig-like_fold"/>
</dbReference>
<evidence type="ECO:0000313" key="2">
    <source>
        <dbReference type="EMBL" id="VDN54191.1"/>
    </source>
</evidence>
<dbReference type="Pfam" id="PF07679">
    <property type="entry name" value="I-set"/>
    <property type="match status" value="1"/>
</dbReference>
<gene>
    <name evidence="2" type="ORF">DME_LOCUS4164</name>
</gene>
<dbReference type="InterPro" id="IPR013098">
    <property type="entry name" value="Ig_I-set"/>
</dbReference>
<name>A0A0N4URT0_DRAME</name>
<reference evidence="5" key="1">
    <citation type="submission" date="2017-02" db="UniProtKB">
        <authorList>
            <consortium name="WormBaseParasite"/>
        </authorList>
    </citation>
    <scope>IDENTIFICATION</scope>
</reference>
<dbReference type="OrthoDB" id="5865883at2759"/>
<dbReference type="Proteomes" id="UP000274756">
    <property type="component" value="Unassembled WGS sequence"/>
</dbReference>
<dbReference type="SUPFAM" id="SSF48726">
    <property type="entry name" value="Immunoglobulin"/>
    <property type="match status" value="1"/>
</dbReference>
<proteinExistence type="predicted"/>
<sequence length="775" mass="89361">MQYTKKHLGEEESIQEILLEETFVPIDAAASIHCETITQNVKLDWRKDRQKLRNDNRYEFMDSENGKEHRLTIHSVRKSDEGEYGVLVEDTYTAITRISVVGMYTSVKLKKWLALTPLSDSDTKAVPTIEIAEEEYDSQHYDISLRAPPQINEISRGVRQVFDKYKLYTIESHFHFQCIESIEISAIMWQPLSIYLPLYNSKEVSDEKIDEMITLCQKSSSFTKEFINAEIILLQLFSSHINGDFEFKPYDVGRDNVLEAVIMEEKIEMAQSQLRASYETGISISTEFVVLAQIEQSWFISKERIKDNYQLQVKATAEEIIEIFSYFSIMHQDFMTDVVIMVNGTEWLSEEVNIAVQVSNTETVMSSNDLMMSLQQGHLECILIENIYNSIYCNIKESEISIAEITNELISLEEEYNTGVIVAEHKREIFESLRISASSMETTKIQIHLGQISEQCSTEILLTEAYNELSTLLANAPFNITTEMTTIFETFPQSYDLEKKMADHMMEVAFLVVNAPLCEIIDCTYFLEKAICEKLDIAIVDASKKTLKTQLNASREEAQNIVVRLMNASTECIQMDLNEAKFEDISTDSFFGQETFDHVTSTIIYNRVTTKLEEHVTVSEIFIDPATNLVSEILDDIMTVNDRIIDEISAKYQTELLNRVVCSKDSDIILNDVQPIKMSKKIPNLDFTETIHHDILEEIKFEVTSHMCLLHKDEIESAAIQIPRSRKVRLTVYFECSRIHIPITEEIFRSATFCCQPEHEKCCKILQQITYEYEL</sequence>
<dbReference type="WBParaSite" id="DME_0001076201-mRNA-1">
    <property type="protein sequence ID" value="DME_0001076201-mRNA-1"/>
    <property type="gene ID" value="DME_0001076201"/>
</dbReference>